<feature type="signal peptide" evidence="1">
    <location>
        <begin position="1"/>
        <end position="22"/>
    </location>
</feature>
<reference evidence="2 3" key="1">
    <citation type="submission" date="2020-05" db="EMBL/GenBank/DDBJ databases">
        <title>WGS assembly of Panicum virgatum.</title>
        <authorList>
            <person name="Lovell J.T."/>
            <person name="Jenkins J."/>
            <person name="Shu S."/>
            <person name="Juenger T.E."/>
            <person name="Schmutz J."/>
        </authorList>
    </citation>
    <scope>NUCLEOTIDE SEQUENCE [LARGE SCALE GENOMIC DNA]</scope>
    <source>
        <strain evidence="3">cv. AP13</strain>
    </source>
</reference>
<evidence type="ECO:0008006" key="4">
    <source>
        <dbReference type="Google" id="ProtNLM"/>
    </source>
</evidence>
<keyword evidence="1" id="KW-0732">Signal</keyword>
<name>A0A8T0VJ99_PANVG</name>
<dbReference type="Proteomes" id="UP000823388">
    <property type="component" value="Chromosome 2N"/>
</dbReference>
<dbReference type="AlphaFoldDB" id="A0A8T0VJ99"/>
<evidence type="ECO:0000256" key="1">
    <source>
        <dbReference type="SAM" id="SignalP"/>
    </source>
</evidence>
<comment type="caution">
    <text evidence="2">The sequence shown here is derived from an EMBL/GenBank/DDBJ whole genome shotgun (WGS) entry which is preliminary data.</text>
</comment>
<sequence>MPSAPATYGFAAVLLLLPAGRSVLAPCQLCSTALCAKHESLGSQWALVICSSSFSFSPCHCYFARRDAS</sequence>
<gene>
    <name evidence="2" type="ORF">PVAP13_2NG137709</name>
</gene>
<protein>
    <recommendedName>
        <fullName evidence="4">Secreted protein</fullName>
    </recommendedName>
</protein>
<keyword evidence="3" id="KW-1185">Reference proteome</keyword>
<feature type="chain" id="PRO_5035881311" description="Secreted protein" evidence="1">
    <location>
        <begin position="23"/>
        <end position="69"/>
    </location>
</feature>
<evidence type="ECO:0000313" key="3">
    <source>
        <dbReference type="Proteomes" id="UP000823388"/>
    </source>
</evidence>
<organism evidence="2 3">
    <name type="scientific">Panicum virgatum</name>
    <name type="common">Blackwell switchgrass</name>
    <dbReference type="NCBI Taxonomy" id="38727"/>
    <lineage>
        <taxon>Eukaryota</taxon>
        <taxon>Viridiplantae</taxon>
        <taxon>Streptophyta</taxon>
        <taxon>Embryophyta</taxon>
        <taxon>Tracheophyta</taxon>
        <taxon>Spermatophyta</taxon>
        <taxon>Magnoliopsida</taxon>
        <taxon>Liliopsida</taxon>
        <taxon>Poales</taxon>
        <taxon>Poaceae</taxon>
        <taxon>PACMAD clade</taxon>
        <taxon>Panicoideae</taxon>
        <taxon>Panicodae</taxon>
        <taxon>Paniceae</taxon>
        <taxon>Panicinae</taxon>
        <taxon>Panicum</taxon>
        <taxon>Panicum sect. Hiantes</taxon>
    </lineage>
</organism>
<evidence type="ECO:0000313" key="2">
    <source>
        <dbReference type="EMBL" id="KAG2634715.1"/>
    </source>
</evidence>
<accession>A0A8T0VJ99</accession>
<dbReference type="EMBL" id="CM029040">
    <property type="protein sequence ID" value="KAG2634715.1"/>
    <property type="molecule type" value="Genomic_DNA"/>
</dbReference>
<proteinExistence type="predicted"/>